<comment type="subcellular location">
    <subcellularLocation>
        <location evidence="1 12">Cytoplasm</location>
    </subcellularLocation>
</comment>
<dbReference type="Proteomes" id="UP000605848">
    <property type="component" value="Unassembled WGS sequence"/>
</dbReference>
<dbReference type="AlphaFoldDB" id="A0A936ZC06"/>
<dbReference type="GO" id="GO:0004813">
    <property type="term" value="F:alanine-tRNA ligase activity"/>
    <property type="evidence" value="ECO:0007669"/>
    <property type="project" value="UniProtKB-UniRule"/>
</dbReference>
<dbReference type="SUPFAM" id="SSF55681">
    <property type="entry name" value="Class II aaRS and biotin synthetases"/>
    <property type="match status" value="1"/>
</dbReference>
<feature type="binding site" evidence="12">
    <location>
        <position position="569"/>
    </location>
    <ligand>
        <name>Zn(2+)</name>
        <dbReference type="ChEBI" id="CHEBI:29105"/>
    </ligand>
</feature>
<keyword evidence="13" id="KW-0175">Coiled coil</keyword>
<evidence type="ECO:0000256" key="14">
    <source>
        <dbReference type="SAM" id="MobiDB-lite"/>
    </source>
</evidence>
<dbReference type="Pfam" id="PF02272">
    <property type="entry name" value="DHHA1"/>
    <property type="match status" value="1"/>
</dbReference>
<keyword evidence="3 12" id="KW-0820">tRNA-binding</keyword>
<dbReference type="Pfam" id="PF07973">
    <property type="entry name" value="tRNA_SAD"/>
    <property type="match status" value="1"/>
</dbReference>
<dbReference type="InterPro" id="IPR002318">
    <property type="entry name" value="Ala-tRNA-lgiase_IIc"/>
</dbReference>
<comment type="catalytic activity">
    <reaction evidence="12">
        <text>tRNA(Ala) + L-alanine + ATP = L-alanyl-tRNA(Ala) + AMP + diphosphate</text>
        <dbReference type="Rhea" id="RHEA:12540"/>
        <dbReference type="Rhea" id="RHEA-COMP:9657"/>
        <dbReference type="Rhea" id="RHEA-COMP:9923"/>
        <dbReference type="ChEBI" id="CHEBI:30616"/>
        <dbReference type="ChEBI" id="CHEBI:33019"/>
        <dbReference type="ChEBI" id="CHEBI:57972"/>
        <dbReference type="ChEBI" id="CHEBI:78442"/>
        <dbReference type="ChEBI" id="CHEBI:78497"/>
        <dbReference type="ChEBI" id="CHEBI:456215"/>
        <dbReference type="EC" id="6.1.1.7"/>
    </reaction>
</comment>
<dbReference type="Gene3D" id="3.30.930.10">
    <property type="entry name" value="Bira Bifunctional Protein, Domain 2"/>
    <property type="match status" value="1"/>
</dbReference>
<dbReference type="GO" id="GO:0045892">
    <property type="term" value="P:negative regulation of DNA-templated transcription"/>
    <property type="evidence" value="ECO:0007669"/>
    <property type="project" value="TreeGrafter"/>
</dbReference>
<dbReference type="FunFam" id="3.30.980.10:FF:000004">
    <property type="entry name" value="Alanine--tRNA ligase, cytoplasmic"/>
    <property type="match status" value="1"/>
</dbReference>
<dbReference type="GO" id="GO:0005829">
    <property type="term" value="C:cytosol"/>
    <property type="evidence" value="ECO:0007669"/>
    <property type="project" value="TreeGrafter"/>
</dbReference>
<feature type="coiled-coil region" evidence="13">
    <location>
        <begin position="736"/>
        <end position="763"/>
    </location>
</feature>
<evidence type="ECO:0000256" key="4">
    <source>
        <dbReference type="ARBA" id="ARBA00022598"/>
    </source>
</evidence>
<dbReference type="SUPFAM" id="SSF55186">
    <property type="entry name" value="ThrRS/AlaRS common domain"/>
    <property type="match status" value="1"/>
</dbReference>
<dbReference type="FunFam" id="2.40.30.130:FF:000001">
    <property type="entry name" value="Alanine--tRNA ligase"/>
    <property type="match status" value="1"/>
</dbReference>
<dbReference type="InterPro" id="IPR050058">
    <property type="entry name" value="Ala-tRNA_ligase"/>
</dbReference>
<keyword evidence="11 12" id="KW-0030">Aminoacyl-tRNA synthetase</keyword>
<evidence type="ECO:0000313" key="17">
    <source>
        <dbReference type="Proteomes" id="UP000605848"/>
    </source>
</evidence>
<evidence type="ECO:0000256" key="9">
    <source>
        <dbReference type="ARBA" id="ARBA00022884"/>
    </source>
</evidence>
<dbReference type="InterPro" id="IPR003156">
    <property type="entry name" value="DHHA1_dom"/>
</dbReference>
<evidence type="ECO:0000256" key="3">
    <source>
        <dbReference type="ARBA" id="ARBA00022555"/>
    </source>
</evidence>
<evidence type="ECO:0000256" key="6">
    <source>
        <dbReference type="ARBA" id="ARBA00022741"/>
    </source>
</evidence>
<dbReference type="GO" id="GO:0000049">
    <property type="term" value="F:tRNA binding"/>
    <property type="evidence" value="ECO:0007669"/>
    <property type="project" value="UniProtKB-KW"/>
</dbReference>
<accession>A0A936ZC06</accession>
<dbReference type="NCBIfam" id="TIGR00344">
    <property type="entry name" value="alaS"/>
    <property type="match status" value="1"/>
</dbReference>
<keyword evidence="4 12" id="KW-0436">Ligase</keyword>
<dbReference type="InterPro" id="IPR012947">
    <property type="entry name" value="tRNA_SAD"/>
</dbReference>
<keyword evidence="5 12" id="KW-0479">Metal-binding</keyword>
<dbReference type="PRINTS" id="PR00980">
    <property type="entry name" value="TRNASYNTHALA"/>
</dbReference>
<gene>
    <name evidence="12 16" type="primary">alaS</name>
    <name evidence="16" type="ORF">JKG68_02960</name>
</gene>
<dbReference type="Pfam" id="PF01411">
    <property type="entry name" value="tRNA-synt_2c"/>
    <property type="match status" value="1"/>
</dbReference>
<dbReference type="EC" id="6.1.1.7" evidence="12"/>
<dbReference type="PANTHER" id="PTHR11777:SF9">
    <property type="entry name" value="ALANINE--TRNA LIGASE, CYTOPLASMIC"/>
    <property type="match status" value="1"/>
</dbReference>
<name>A0A936ZC06_9HYPH</name>
<comment type="similarity">
    <text evidence="2 12">Belongs to the class-II aminoacyl-tRNA synthetase family.</text>
</comment>
<feature type="compositionally biased region" description="Basic and acidic residues" evidence="14">
    <location>
        <begin position="851"/>
        <end position="862"/>
    </location>
</feature>
<dbReference type="GO" id="GO:0006419">
    <property type="term" value="P:alanyl-tRNA aminoacylation"/>
    <property type="evidence" value="ECO:0007669"/>
    <property type="project" value="UniProtKB-UniRule"/>
</dbReference>
<dbReference type="SUPFAM" id="SSF50447">
    <property type="entry name" value="Translation proteins"/>
    <property type="match status" value="1"/>
</dbReference>
<organism evidence="16 17">
    <name type="scientific">Microvirga aerilata</name>
    <dbReference type="NCBI Taxonomy" id="670292"/>
    <lineage>
        <taxon>Bacteria</taxon>
        <taxon>Pseudomonadati</taxon>
        <taxon>Pseudomonadota</taxon>
        <taxon>Alphaproteobacteria</taxon>
        <taxon>Hyphomicrobiales</taxon>
        <taxon>Methylobacteriaceae</taxon>
        <taxon>Microvirga</taxon>
    </lineage>
</organism>
<sequence length="887" mass="96203">MTRNTLSGVNDIRSAFLDYFAKNGHEAVASSPLVPRNDPTLMFTNAGMVQFKNVFTGVEKRPYTRATTSQKCVRAGGKHNDLDNVGYTARHHTFFEMLGNFSFGDYFKAEAIELAWNLITKEFDLPKEKLLVTVYHTDDEAADLWKKIAGFSDSKIIRIPTSDNFWQMGDTGPCGPCSEIFIDQGESLWGGPPGSPEEDGDRFLEFWNLVFMQYEQIEPGNRIALPKPSIDTGMGLERMAAILQGVHSNYDTDLFRTLIEAVAHATGVAPEGDRKASHRIIADHLRTSCFLVADGVLPSNEGRGYVLRRIMRRAMRHAQLLGARDPLMYRLVPALVREMGQAYPELIRAEALIVETLRLEETRFRKTLERGLSILDEETRSLSKGQNLSGDTAFTLYDTYGFPLDLTQDALKPRGIGVDTEAFDAAMQRQREKARAAWSGSGEAATETVWFGVRERTGATEFLGYDTESAEGIVLALLKDGQEVQELKAGEKGLVVLNQTPFYGESGGQVGDTGIMQGEGARVLVTGTEKKLGDLFVHHATVEHGSLKLNQALELVVDHARRSAVRSNHSATHLLHEALRQVLGDHVAQKGSLVAPDRLRFDFSHPKPIDDGELAQVEEIANRVLLQNEPVVTKLMAVDEAIESGARALFGEKYGDEVRVVSMGRGDGSKAFSVELCGGTHVNRTGDIGVVTIVGEAAVAAGVRRLEAMTGEAARRYLAEESRKLREVANILKTPVDEVSSRLTALLEERRKLERDLAEARRKLAMGGGTGGGDPIRDVGGIKLMARAVTGVEMKDLKSLADEGKKRLGSGVVAIIGVAEDGKAGIVVGVTEDLTSKVDAVALVRVGSEKLGGKGGGGRRDMAQAGGPDGAQAEAALDAIEAALAAA</sequence>
<dbReference type="InterPro" id="IPR018163">
    <property type="entry name" value="Thr/Ala-tRNA-synth_IIc_edit"/>
</dbReference>
<protein>
    <recommendedName>
        <fullName evidence="12">Alanine--tRNA ligase</fullName>
        <ecNumber evidence="12">6.1.1.7</ecNumber>
    </recommendedName>
    <alternativeName>
        <fullName evidence="12">Alanyl-tRNA synthetase</fullName>
        <shortName evidence="12">AlaRS</shortName>
    </alternativeName>
</protein>
<evidence type="ECO:0000313" key="16">
    <source>
        <dbReference type="EMBL" id="MBL0402920.1"/>
    </source>
</evidence>
<feature type="region of interest" description="Disordered" evidence="14">
    <location>
        <begin position="851"/>
        <end position="870"/>
    </location>
</feature>
<dbReference type="HAMAP" id="MF_00036_B">
    <property type="entry name" value="Ala_tRNA_synth_B"/>
    <property type="match status" value="1"/>
</dbReference>
<dbReference type="SUPFAM" id="SSF101353">
    <property type="entry name" value="Putative anticodon-binding domain of alanyl-tRNA synthetase (AlaRS)"/>
    <property type="match status" value="1"/>
</dbReference>
<keyword evidence="12" id="KW-0963">Cytoplasm</keyword>
<evidence type="ECO:0000256" key="7">
    <source>
        <dbReference type="ARBA" id="ARBA00022833"/>
    </source>
</evidence>
<keyword evidence="9 12" id="KW-0694">RNA-binding</keyword>
<dbReference type="Gene3D" id="6.10.250.550">
    <property type="match status" value="1"/>
</dbReference>
<keyword evidence="6 12" id="KW-0547">Nucleotide-binding</keyword>
<evidence type="ECO:0000256" key="10">
    <source>
        <dbReference type="ARBA" id="ARBA00022917"/>
    </source>
</evidence>
<dbReference type="InterPro" id="IPR018165">
    <property type="entry name" value="Ala-tRNA-synth_IIc_core"/>
</dbReference>
<dbReference type="FunFam" id="3.30.54.20:FF:000001">
    <property type="entry name" value="Alanine--tRNA ligase"/>
    <property type="match status" value="1"/>
</dbReference>
<dbReference type="FunFam" id="3.30.930.10:FF:000004">
    <property type="entry name" value="Alanine--tRNA ligase"/>
    <property type="match status" value="1"/>
</dbReference>
<evidence type="ECO:0000259" key="15">
    <source>
        <dbReference type="PROSITE" id="PS50860"/>
    </source>
</evidence>
<evidence type="ECO:0000256" key="5">
    <source>
        <dbReference type="ARBA" id="ARBA00022723"/>
    </source>
</evidence>
<dbReference type="GO" id="GO:0008270">
    <property type="term" value="F:zinc ion binding"/>
    <property type="evidence" value="ECO:0007669"/>
    <property type="project" value="UniProtKB-UniRule"/>
</dbReference>
<proteinExistence type="inferred from homology"/>
<dbReference type="Gene3D" id="2.40.30.130">
    <property type="match status" value="1"/>
</dbReference>
<dbReference type="InterPro" id="IPR018164">
    <property type="entry name" value="Ala-tRNA-synth_IIc_N"/>
</dbReference>
<keyword evidence="8 12" id="KW-0067">ATP-binding</keyword>
<dbReference type="Gene3D" id="3.30.54.20">
    <property type="match status" value="1"/>
</dbReference>
<dbReference type="Gene3D" id="3.10.310.40">
    <property type="match status" value="1"/>
</dbReference>
<dbReference type="PANTHER" id="PTHR11777">
    <property type="entry name" value="ALANYL-TRNA SYNTHETASE"/>
    <property type="match status" value="1"/>
</dbReference>
<feature type="domain" description="Alanyl-transfer RNA synthetases family profile" evidence="15">
    <location>
        <begin position="7"/>
        <end position="720"/>
    </location>
</feature>
<comment type="cofactor">
    <cofactor evidence="12">
        <name>Zn(2+)</name>
        <dbReference type="ChEBI" id="CHEBI:29105"/>
    </cofactor>
    <text evidence="12">Binds 1 zinc ion per subunit.</text>
</comment>
<evidence type="ECO:0000256" key="13">
    <source>
        <dbReference type="SAM" id="Coils"/>
    </source>
</evidence>
<feature type="binding site" evidence="12">
    <location>
        <position position="677"/>
    </location>
    <ligand>
        <name>Zn(2+)</name>
        <dbReference type="ChEBI" id="CHEBI:29105"/>
    </ligand>
</feature>
<dbReference type="SMART" id="SM00863">
    <property type="entry name" value="tRNA_SAD"/>
    <property type="match status" value="1"/>
</dbReference>
<evidence type="ECO:0000256" key="8">
    <source>
        <dbReference type="ARBA" id="ARBA00022840"/>
    </source>
</evidence>
<feature type="binding site" evidence="12">
    <location>
        <position position="573"/>
    </location>
    <ligand>
        <name>Zn(2+)</name>
        <dbReference type="ChEBI" id="CHEBI:29105"/>
    </ligand>
</feature>
<dbReference type="InterPro" id="IPR009000">
    <property type="entry name" value="Transl_B-barrel_sf"/>
</dbReference>
<dbReference type="PROSITE" id="PS50860">
    <property type="entry name" value="AA_TRNA_LIGASE_II_ALA"/>
    <property type="match status" value="1"/>
</dbReference>
<keyword evidence="10 12" id="KW-0648">Protein biosynthesis</keyword>
<dbReference type="RefSeq" id="WP_202055733.1">
    <property type="nucleotide sequence ID" value="NZ_JAEQMY010000003.1"/>
</dbReference>
<keyword evidence="7 12" id="KW-0862">Zinc</keyword>
<dbReference type="CDD" id="cd00673">
    <property type="entry name" value="AlaRS_core"/>
    <property type="match status" value="1"/>
</dbReference>
<evidence type="ECO:0000256" key="1">
    <source>
        <dbReference type="ARBA" id="ARBA00004496"/>
    </source>
</evidence>
<evidence type="ECO:0000256" key="12">
    <source>
        <dbReference type="HAMAP-Rule" id="MF_00036"/>
    </source>
</evidence>
<dbReference type="InterPro" id="IPR018162">
    <property type="entry name" value="Ala-tRNA-ligase_IIc_anticod-bd"/>
</dbReference>
<evidence type="ECO:0000256" key="11">
    <source>
        <dbReference type="ARBA" id="ARBA00023146"/>
    </source>
</evidence>
<keyword evidence="17" id="KW-1185">Reference proteome</keyword>
<dbReference type="GO" id="GO:0005524">
    <property type="term" value="F:ATP binding"/>
    <property type="evidence" value="ECO:0007669"/>
    <property type="project" value="UniProtKB-UniRule"/>
</dbReference>
<dbReference type="EMBL" id="JAEQMY010000003">
    <property type="protein sequence ID" value="MBL0402920.1"/>
    <property type="molecule type" value="Genomic_DNA"/>
</dbReference>
<dbReference type="InterPro" id="IPR023033">
    <property type="entry name" value="Ala_tRNA_ligase_euk/bac"/>
</dbReference>
<dbReference type="GO" id="GO:0002161">
    <property type="term" value="F:aminoacyl-tRNA deacylase activity"/>
    <property type="evidence" value="ECO:0007669"/>
    <property type="project" value="TreeGrafter"/>
</dbReference>
<reference evidence="16" key="1">
    <citation type="submission" date="2021-01" db="EMBL/GenBank/DDBJ databases">
        <title>Microvirga sp.</title>
        <authorList>
            <person name="Kim M.K."/>
        </authorList>
    </citation>
    <scope>NUCLEOTIDE SEQUENCE</scope>
    <source>
        <strain evidence="16">5420S-16</strain>
    </source>
</reference>
<comment type="function">
    <text evidence="12">Catalyzes the attachment of alanine to tRNA(Ala) in a two-step reaction: alanine is first activated by ATP to form Ala-AMP and then transferred to the acceptor end of tRNA(Ala). Also edits incorrectly charged Ser-tRNA(Ala) and Gly-tRNA(Ala) via its editing domain.</text>
</comment>
<comment type="caution">
    <text evidence="16">The sequence shown here is derived from an EMBL/GenBank/DDBJ whole genome shotgun (WGS) entry which is preliminary data.</text>
</comment>
<feature type="binding site" evidence="12">
    <location>
        <position position="681"/>
    </location>
    <ligand>
        <name>Zn(2+)</name>
        <dbReference type="ChEBI" id="CHEBI:29105"/>
    </ligand>
</feature>
<dbReference type="InterPro" id="IPR045864">
    <property type="entry name" value="aa-tRNA-synth_II/BPL/LPL"/>
</dbReference>
<dbReference type="Gene3D" id="3.30.980.10">
    <property type="entry name" value="Threonyl-trna Synthetase, Chain A, domain 2"/>
    <property type="match status" value="1"/>
</dbReference>
<evidence type="ECO:0000256" key="2">
    <source>
        <dbReference type="ARBA" id="ARBA00008226"/>
    </source>
</evidence>
<dbReference type="FunFam" id="3.10.310.40:FF:000001">
    <property type="entry name" value="Alanine--tRNA ligase"/>
    <property type="match status" value="1"/>
</dbReference>
<comment type="domain">
    <text evidence="12">Consists of three domains; the N-terminal catalytic domain, the editing domain and the C-terminal C-Ala domain. The editing domain removes incorrectly charged amino acids, while the C-Ala domain, along with tRNA(Ala), serves as a bridge to cooperatively bring together the editing and aminoacylation centers thus stimulating deacylation of misacylated tRNAs.</text>
</comment>